<protein>
    <submittedName>
        <fullName evidence="1">Uncharacterized protein</fullName>
    </submittedName>
</protein>
<evidence type="ECO:0000313" key="1">
    <source>
        <dbReference type="EMBL" id="KJJ86347.1"/>
    </source>
</evidence>
<evidence type="ECO:0000313" key="2">
    <source>
        <dbReference type="Proteomes" id="UP000032541"/>
    </source>
</evidence>
<accession>A0AAP0V1F6</accession>
<comment type="caution">
    <text evidence="1">The sequence shown here is derived from an EMBL/GenBank/DDBJ whole genome shotgun (WGS) entry which is preliminary data.</text>
</comment>
<gene>
    <name evidence="1" type="ORF">M573_129027</name>
</gene>
<proteinExistence type="predicted"/>
<reference evidence="1 2" key="1">
    <citation type="journal article" date="2015" name="BMC Genomics">
        <title>Comparative genome analysis of Prevotella intermedia strain isolated from infected root canal reveals features related to pathogenicity and adaptation.</title>
        <authorList>
            <person name="Ruan Y."/>
            <person name="Shen L."/>
            <person name="Zou Y."/>
            <person name="Qi Z."/>
            <person name="Yin J."/>
            <person name="Jiang J."/>
            <person name="Guo L."/>
            <person name="He L."/>
            <person name="Chen Z."/>
            <person name="Tang Z."/>
            <person name="Qin S."/>
        </authorList>
    </citation>
    <scope>NUCLEOTIDE SEQUENCE [LARGE SCALE GENOMIC DNA]</scope>
    <source>
        <strain evidence="1 2">ZT</strain>
    </source>
</reference>
<sequence>MELCIAIVTTPLFMLLSPLNHLHLVLMQPKISVITIR</sequence>
<dbReference type="AlphaFoldDB" id="A0AAP0V1F6"/>
<name>A0AAP0V1F6_PREIN</name>
<dbReference type="Proteomes" id="UP000032541">
    <property type="component" value="Unassembled WGS sequence"/>
</dbReference>
<organism evidence="1 2">
    <name type="scientific">Prevotella intermedia ZT</name>
    <dbReference type="NCBI Taxonomy" id="1347790"/>
    <lineage>
        <taxon>Bacteria</taxon>
        <taxon>Pseudomonadati</taxon>
        <taxon>Bacteroidota</taxon>
        <taxon>Bacteroidia</taxon>
        <taxon>Bacteroidales</taxon>
        <taxon>Prevotellaceae</taxon>
        <taxon>Prevotella</taxon>
    </lineage>
</organism>
<dbReference type="EMBL" id="ATMK01000029">
    <property type="protein sequence ID" value="KJJ86347.1"/>
    <property type="molecule type" value="Genomic_DNA"/>
</dbReference>